<comment type="caution">
    <text evidence="1">The sequence shown here is derived from an EMBL/GenBank/DDBJ whole genome shotgun (WGS) entry which is preliminary data.</text>
</comment>
<keyword evidence="1" id="KW-0808">Transferase</keyword>
<dbReference type="SUPFAM" id="SSF53756">
    <property type="entry name" value="UDP-Glycosyltransferase/glycogen phosphorylase"/>
    <property type="match status" value="1"/>
</dbReference>
<keyword evidence="2" id="KW-1185">Reference proteome</keyword>
<reference evidence="1 2" key="1">
    <citation type="submission" date="2019-03" db="EMBL/GenBank/DDBJ databases">
        <title>Draft Genome Sequence of Massilia arenosa sp. nov., a Novel Massilia Species Isolated from a Sandy-loam Maize Soil.</title>
        <authorList>
            <person name="Raths R."/>
            <person name="Peta V."/>
            <person name="Bucking H."/>
        </authorList>
    </citation>
    <scope>NUCLEOTIDE SEQUENCE [LARGE SCALE GENOMIC DNA]</scope>
    <source>
        <strain evidence="1 2">MC02</strain>
    </source>
</reference>
<dbReference type="PANTHER" id="PTHR12526:SF627">
    <property type="entry name" value="D-RHAMNOSYLTRANSFERASE WBPZ"/>
    <property type="match status" value="1"/>
</dbReference>
<dbReference type="GO" id="GO:0016740">
    <property type="term" value="F:transferase activity"/>
    <property type="evidence" value="ECO:0007669"/>
    <property type="project" value="UniProtKB-KW"/>
</dbReference>
<dbReference type="PANTHER" id="PTHR12526">
    <property type="entry name" value="GLYCOSYLTRANSFERASE"/>
    <property type="match status" value="1"/>
</dbReference>
<accession>A0A4Y9SBU4</accession>
<protein>
    <submittedName>
        <fullName evidence="1">Glycosyltransferase</fullName>
    </submittedName>
</protein>
<dbReference type="RefSeq" id="WP_135207858.1">
    <property type="nucleotide sequence ID" value="NZ_SPVF01000177.1"/>
</dbReference>
<dbReference type="Gene3D" id="3.40.50.2000">
    <property type="entry name" value="Glycogen Phosphorylase B"/>
    <property type="match status" value="1"/>
</dbReference>
<gene>
    <name evidence="1" type="ORF">E4L96_14065</name>
</gene>
<name>A0A4Y9SBU4_9BURK</name>
<dbReference type="Pfam" id="PF13692">
    <property type="entry name" value="Glyco_trans_1_4"/>
    <property type="match status" value="1"/>
</dbReference>
<organism evidence="1 2">
    <name type="scientific">Zemynaea arenosa</name>
    <dbReference type="NCBI Taxonomy" id="2561931"/>
    <lineage>
        <taxon>Bacteria</taxon>
        <taxon>Pseudomonadati</taxon>
        <taxon>Pseudomonadota</taxon>
        <taxon>Betaproteobacteria</taxon>
        <taxon>Burkholderiales</taxon>
        <taxon>Oxalobacteraceae</taxon>
        <taxon>Telluria group</taxon>
        <taxon>Zemynaea</taxon>
    </lineage>
</organism>
<dbReference type="CDD" id="cd03801">
    <property type="entry name" value="GT4_PimA-like"/>
    <property type="match status" value="1"/>
</dbReference>
<dbReference type="Proteomes" id="UP000298438">
    <property type="component" value="Unassembled WGS sequence"/>
</dbReference>
<evidence type="ECO:0000313" key="1">
    <source>
        <dbReference type="EMBL" id="TFW17722.1"/>
    </source>
</evidence>
<proteinExistence type="predicted"/>
<dbReference type="EMBL" id="SPVF01000177">
    <property type="protein sequence ID" value="TFW17722.1"/>
    <property type="molecule type" value="Genomic_DNA"/>
</dbReference>
<sequence>MRPLNILTWHTHGSYLYYLAQAPHNFFVVSRPGRLPGYGRRCGHMPWGANVIDLPASEVRHQDLDCILYQDDHQYLDDRDFLLSPAQQRLPAIYLEHEPPRGHPTDTRHLVEDPDLLLVHVTPFNALMWDSGRTPCRVVEYGVIPPPQPLYTGELARGLVVINQLARRGRWLGADLFEAARAAVPLDLAGMEAEQLGGLGEVRHAHVPAFMAAYRFFFNPIRYASLGLAVIEAMLAGLPVVALATAEMATVIDNGRNGYADTRLATLVARMRTLLAEPGLARELGREARAMALERFHIARFVRDWNAVFADVTCTRPLAGRDWPC</sequence>
<dbReference type="OrthoDB" id="9794513at2"/>
<evidence type="ECO:0000313" key="2">
    <source>
        <dbReference type="Proteomes" id="UP000298438"/>
    </source>
</evidence>
<dbReference type="AlphaFoldDB" id="A0A4Y9SBU4"/>